<accession>A0ABS5SZV3</accession>
<dbReference type="InterPro" id="IPR010982">
    <property type="entry name" value="Lambda_DNA-bd_dom_sf"/>
</dbReference>
<dbReference type="RefSeq" id="WP_214238080.1">
    <property type="nucleotide sequence ID" value="NZ_JABBFR010000023.1"/>
</dbReference>
<dbReference type="InterPro" id="IPR000655">
    <property type="entry name" value="Cro-like"/>
</dbReference>
<dbReference type="SUPFAM" id="SSF47413">
    <property type="entry name" value="lambda repressor-like DNA-binding domains"/>
    <property type="match status" value="1"/>
</dbReference>
<proteinExistence type="predicted"/>
<evidence type="ECO:0000313" key="1">
    <source>
        <dbReference type="EMBL" id="MBT0725442.1"/>
    </source>
</evidence>
<reference evidence="1 2" key="1">
    <citation type="submission" date="2020-04" db="EMBL/GenBank/DDBJ databases">
        <title>Genome sequencing of Rosenbergiella species.</title>
        <authorList>
            <person name="Alvarez-Perez S."/>
            <person name="Lievens B."/>
        </authorList>
    </citation>
    <scope>NUCLEOTIDE SEQUENCE [LARGE SCALE GENOMIC DNA]</scope>
    <source>
        <strain evidence="1 2">S61</strain>
    </source>
</reference>
<organism evidence="1 2">
    <name type="scientific">Rosenbergiella gaditana</name>
    <dbReference type="NCBI Taxonomy" id="2726987"/>
    <lineage>
        <taxon>Bacteria</taxon>
        <taxon>Pseudomonadati</taxon>
        <taxon>Pseudomonadota</taxon>
        <taxon>Gammaproteobacteria</taxon>
        <taxon>Enterobacterales</taxon>
        <taxon>Erwiniaceae</taxon>
        <taxon>Rosenbergiella</taxon>
    </lineage>
</organism>
<dbReference type="InterPro" id="IPR038202">
    <property type="entry name" value="Cro_sf"/>
</dbReference>
<evidence type="ECO:0008006" key="3">
    <source>
        <dbReference type="Google" id="ProtNLM"/>
    </source>
</evidence>
<dbReference type="Proteomes" id="UP000790096">
    <property type="component" value="Unassembled WGS sequence"/>
</dbReference>
<sequence length="68" mass="7513">MTQKIKLKDYVKQHGQTKAAQDLGVYQSAIFKAIALNRDITLTIHSNGVITAKETKPFPSIKKNTQAA</sequence>
<comment type="caution">
    <text evidence="1">The sequence shown here is derived from an EMBL/GenBank/DDBJ whole genome shotgun (WGS) entry which is preliminary data.</text>
</comment>
<name>A0ABS5SZV3_9GAMM</name>
<dbReference type="EMBL" id="JABBFR010000023">
    <property type="protein sequence ID" value="MBT0725442.1"/>
    <property type="molecule type" value="Genomic_DNA"/>
</dbReference>
<dbReference type="Gene3D" id="3.30.240.10">
    <property type="entry name" value="CRO Repressor"/>
    <property type="match status" value="1"/>
</dbReference>
<protein>
    <recommendedName>
        <fullName evidence="3">Cro protein</fullName>
    </recommendedName>
</protein>
<evidence type="ECO:0000313" key="2">
    <source>
        <dbReference type="Proteomes" id="UP000790096"/>
    </source>
</evidence>
<dbReference type="PIRSF" id="PIRSF003217">
    <property type="entry name" value="Cro_protein"/>
    <property type="match status" value="1"/>
</dbReference>
<gene>
    <name evidence="1" type="ORF">HH682_13645</name>
</gene>
<keyword evidence="2" id="KW-1185">Reference proteome</keyword>
<dbReference type="Pfam" id="PF09048">
    <property type="entry name" value="Cro"/>
    <property type="match status" value="1"/>
</dbReference>